<comment type="similarity">
    <text evidence="7">Belongs to the binding-protein-dependent transport system permease family.</text>
</comment>
<feature type="transmembrane region" description="Helical" evidence="7">
    <location>
        <begin position="120"/>
        <end position="140"/>
    </location>
</feature>
<keyword evidence="6 7" id="KW-0472">Membrane</keyword>
<dbReference type="Pfam" id="PF00528">
    <property type="entry name" value="BPD_transp_1"/>
    <property type="match status" value="1"/>
</dbReference>
<dbReference type="CDD" id="cd06261">
    <property type="entry name" value="TM_PBP2"/>
    <property type="match status" value="1"/>
</dbReference>
<comment type="subcellular location">
    <subcellularLocation>
        <location evidence="1 7">Cell membrane</location>
        <topology evidence="1 7">Multi-pass membrane protein</topology>
    </subcellularLocation>
</comment>
<feature type="transmembrane region" description="Helical" evidence="7">
    <location>
        <begin position="88"/>
        <end position="108"/>
    </location>
</feature>
<comment type="caution">
    <text evidence="9">The sequence shown here is derived from an EMBL/GenBank/DDBJ whole genome shotgun (WGS) entry which is preliminary data.</text>
</comment>
<sequence length="274" mass="29578">MSIITIDGRERLSHSAPIAPPPFRFIGRHLRPLAVPIALLAIWELLAHAGAADPRFLPSLEEVVARGVAEFSHGGLGVNLLASLERDLIGFVCGSAAGIALGLAIGFSRLIERLLGPVLLVHRQIALFAWVPLISMWFGGGEAGKVVFIALAAFQPTLINTWQGVSGIPRSYRELADVLTFNWFDFARIIAIPGALPQIFTGLHSALIYAWTATVGAELLLNIAPGIGGRMNEGQHLFHMDLLLLCVLLLGGVGVVFNVIAGSLEHRFLRWRIP</sequence>
<dbReference type="Gene3D" id="1.10.3720.10">
    <property type="entry name" value="MetI-like"/>
    <property type="match status" value="1"/>
</dbReference>
<reference evidence="9 10" key="1">
    <citation type="submission" date="2024-06" db="EMBL/GenBank/DDBJ databases">
        <authorList>
            <person name="Kim D.-U."/>
        </authorList>
    </citation>
    <scope>NUCLEOTIDE SEQUENCE [LARGE SCALE GENOMIC DNA]</scope>
    <source>
        <strain evidence="9 10">KACC15460</strain>
    </source>
</reference>
<protein>
    <submittedName>
        <fullName evidence="9">ABC transporter permease</fullName>
    </submittedName>
</protein>
<keyword evidence="2 7" id="KW-0813">Transport</keyword>
<evidence type="ECO:0000313" key="9">
    <source>
        <dbReference type="EMBL" id="MET2832211.1"/>
    </source>
</evidence>
<dbReference type="EMBL" id="JBEWSZ010000008">
    <property type="protein sequence ID" value="MET2832211.1"/>
    <property type="molecule type" value="Genomic_DNA"/>
</dbReference>
<organism evidence="9 10">
    <name type="scientific">Mesorhizobium shangrilense</name>
    <dbReference type="NCBI Taxonomy" id="460060"/>
    <lineage>
        <taxon>Bacteria</taxon>
        <taxon>Pseudomonadati</taxon>
        <taxon>Pseudomonadota</taxon>
        <taxon>Alphaproteobacteria</taxon>
        <taxon>Hyphomicrobiales</taxon>
        <taxon>Phyllobacteriaceae</taxon>
        <taxon>Mesorhizobium</taxon>
    </lineage>
</organism>
<keyword evidence="4 7" id="KW-0812">Transmembrane</keyword>
<evidence type="ECO:0000256" key="6">
    <source>
        <dbReference type="ARBA" id="ARBA00023136"/>
    </source>
</evidence>
<dbReference type="PANTHER" id="PTHR30151:SF0">
    <property type="entry name" value="ABC TRANSPORTER PERMEASE PROTEIN MJ0413-RELATED"/>
    <property type="match status" value="1"/>
</dbReference>
<evidence type="ECO:0000313" key="10">
    <source>
        <dbReference type="Proteomes" id="UP001548832"/>
    </source>
</evidence>
<evidence type="ECO:0000259" key="8">
    <source>
        <dbReference type="PROSITE" id="PS50928"/>
    </source>
</evidence>
<feature type="domain" description="ABC transmembrane type-1" evidence="8">
    <location>
        <begin position="80"/>
        <end position="261"/>
    </location>
</feature>
<keyword evidence="5 7" id="KW-1133">Transmembrane helix</keyword>
<proteinExistence type="inferred from homology"/>
<feature type="transmembrane region" description="Helical" evidence="7">
    <location>
        <begin position="202"/>
        <end position="221"/>
    </location>
</feature>
<dbReference type="InterPro" id="IPR000515">
    <property type="entry name" value="MetI-like"/>
</dbReference>
<evidence type="ECO:0000256" key="1">
    <source>
        <dbReference type="ARBA" id="ARBA00004651"/>
    </source>
</evidence>
<dbReference type="SUPFAM" id="SSF161098">
    <property type="entry name" value="MetI-like"/>
    <property type="match status" value="1"/>
</dbReference>
<evidence type="ECO:0000256" key="5">
    <source>
        <dbReference type="ARBA" id="ARBA00022989"/>
    </source>
</evidence>
<gene>
    <name evidence="9" type="ORF">ABVQ20_35235</name>
</gene>
<dbReference type="PROSITE" id="PS50928">
    <property type="entry name" value="ABC_TM1"/>
    <property type="match status" value="1"/>
</dbReference>
<keyword evidence="3" id="KW-1003">Cell membrane</keyword>
<feature type="transmembrane region" description="Helical" evidence="7">
    <location>
        <begin position="242"/>
        <end position="264"/>
    </location>
</feature>
<dbReference type="Proteomes" id="UP001548832">
    <property type="component" value="Unassembled WGS sequence"/>
</dbReference>
<evidence type="ECO:0000256" key="2">
    <source>
        <dbReference type="ARBA" id="ARBA00022448"/>
    </source>
</evidence>
<dbReference type="RefSeq" id="WP_354464437.1">
    <property type="nucleotide sequence ID" value="NZ_JBEWSZ010000008.1"/>
</dbReference>
<dbReference type="InterPro" id="IPR035906">
    <property type="entry name" value="MetI-like_sf"/>
</dbReference>
<evidence type="ECO:0000256" key="4">
    <source>
        <dbReference type="ARBA" id="ARBA00022692"/>
    </source>
</evidence>
<evidence type="ECO:0000256" key="7">
    <source>
        <dbReference type="RuleBase" id="RU363032"/>
    </source>
</evidence>
<name>A0ABV2DQ46_9HYPH</name>
<dbReference type="PANTHER" id="PTHR30151">
    <property type="entry name" value="ALKANE SULFONATE ABC TRANSPORTER-RELATED, MEMBRANE SUBUNIT"/>
    <property type="match status" value="1"/>
</dbReference>
<accession>A0ABV2DQ46</accession>
<evidence type="ECO:0000256" key="3">
    <source>
        <dbReference type="ARBA" id="ARBA00022475"/>
    </source>
</evidence>
<keyword evidence="10" id="KW-1185">Reference proteome</keyword>
<feature type="transmembrane region" description="Helical" evidence="7">
    <location>
        <begin position="33"/>
        <end position="51"/>
    </location>
</feature>